<dbReference type="GeneID" id="98307744"/>
<dbReference type="Pfam" id="PF03610">
    <property type="entry name" value="EIIA-man"/>
    <property type="match status" value="1"/>
</dbReference>
<dbReference type="OrthoDB" id="9799827at2"/>
<keyword evidence="7" id="KW-0418">Kinase</keyword>
<dbReference type="AlphaFoldDB" id="A0A0R1V004"/>
<keyword evidence="3" id="KW-0963">Cytoplasm</keyword>
<evidence type="ECO:0000256" key="5">
    <source>
        <dbReference type="ARBA" id="ARBA00022679"/>
    </source>
</evidence>
<dbReference type="RefSeq" id="WP_056960467.1">
    <property type="nucleotide sequence ID" value="NZ_AZFQ01000034.1"/>
</dbReference>
<gene>
    <name evidence="9" type="ORF">FD50_GL000291</name>
</gene>
<reference evidence="9 10" key="1">
    <citation type="journal article" date="2015" name="Genome Announc.">
        <title>Expanding the biotechnology potential of lactobacilli through comparative genomics of 213 strains and associated genera.</title>
        <authorList>
            <person name="Sun Z."/>
            <person name="Harris H.M."/>
            <person name="McCann A."/>
            <person name="Guo C."/>
            <person name="Argimon S."/>
            <person name="Zhang W."/>
            <person name="Yang X."/>
            <person name="Jeffery I.B."/>
            <person name="Cooney J.C."/>
            <person name="Kagawa T.F."/>
            <person name="Liu W."/>
            <person name="Song Y."/>
            <person name="Salvetti E."/>
            <person name="Wrobel A."/>
            <person name="Rasinkangas P."/>
            <person name="Parkhill J."/>
            <person name="Rea M.C."/>
            <person name="O'Sullivan O."/>
            <person name="Ritari J."/>
            <person name="Douillard F.P."/>
            <person name="Paul Ross R."/>
            <person name="Yang R."/>
            <person name="Briner A.E."/>
            <person name="Felis G.E."/>
            <person name="de Vos W.M."/>
            <person name="Barrangou R."/>
            <person name="Klaenhammer T.R."/>
            <person name="Caufield P.W."/>
            <person name="Cui Y."/>
            <person name="Zhang H."/>
            <person name="O'Toole P.W."/>
        </authorList>
    </citation>
    <scope>NUCLEOTIDE SEQUENCE [LARGE SCALE GENOMIC DNA]</scope>
    <source>
        <strain evidence="9 10">DSM 16230</strain>
    </source>
</reference>
<evidence type="ECO:0000256" key="6">
    <source>
        <dbReference type="ARBA" id="ARBA00022683"/>
    </source>
</evidence>
<accession>A0A0R1V004</accession>
<keyword evidence="2" id="KW-0813">Transport</keyword>
<dbReference type="PATRIC" id="fig|1423801.4.peg.298"/>
<feature type="domain" description="PTS EIIA type-4" evidence="8">
    <location>
        <begin position="3"/>
        <end position="127"/>
    </location>
</feature>
<dbReference type="CDD" id="cd00006">
    <property type="entry name" value="PTS_IIA_man"/>
    <property type="match status" value="1"/>
</dbReference>
<dbReference type="GO" id="GO:0009401">
    <property type="term" value="P:phosphoenolpyruvate-dependent sugar phosphotransferase system"/>
    <property type="evidence" value="ECO:0007669"/>
    <property type="project" value="UniProtKB-KW"/>
</dbReference>
<dbReference type="PANTHER" id="PTHR33799">
    <property type="entry name" value="PTS PERMEASE-RELATED-RELATED"/>
    <property type="match status" value="1"/>
</dbReference>
<organism evidence="9 10">
    <name type="scientific">Liquorilactobacillus satsumensis DSM 16230 = JCM 12392</name>
    <dbReference type="NCBI Taxonomy" id="1423801"/>
    <lineage>
        <taxon>Bacteria</taxon>
        <taxon>Bacillati</taxon>
        <taxon>Bacillota</taxon>
        <taxon>Bacilli</taxon>
        <taxon>Lactobacillales</taxon>
        <taxon>Lactobacillaceae</taxon>
        <taxon>Liquorilactobacillus</taxon>
    </lineage>
</organism>
<dbReference type="PANTHER" id="PTHR33799:SF1">
    <property type="entry name" value="PTS SYSTEM MANNOSE-SPECIFIC EIIAB COMPONENT-RELATED"/>
    <property type="match status" value="1"/>
</dbReference>
<evidence type="ECO:0000256" key="4">
    <source>
        <dbReference type="ARBA" id="ARBA00022597"/>
    </source>
</evidence>
<comment type="subcellular location">
    <subcellularLocation>
        <location evidence="1">Cytoplasm</location>
    </subcellularLocation>
</comment>
<dbReference type="InterPro" id="IPR033887">
    <property type="entry name" value="PTS_IIA_man"/>
</dbReference>
<keyword evidence="10" id="KW-1185">Reference proteome</keyword>
<dbReference type="InterPro" id="IPR051471">
    <property type="entry name" value="Bacterial_PTS_sugar_comp"/>
</dbReference>
<name>A0A0R1V004_9LACO</name>
<dbReference type="GO" id="GO:0016020">
    <property type="term" value="C:membrane"/>
    <property type="evidence" value="ECO:0007669"/>
    <property type="project" value="InterPro"/>
</dbReference>
<dbReference type="InterPro" id="IPR036662">
    <property type="entry name" value="PTS_EIIA_man-typ_sf"/>
</dbReference>
<proteinExistence type="predicted"/>
<dbReference type="InterPro" id="IPR004701">
    <property type="entry name" value="PTS_EIIA_man-typ"/>
</dbReference>
<evidence type="ECO:0000256" key="7">
    <source>
        <dbReference type="ARBA" id="ARBA00022777"/>
    </source>
</evidence>
<dbReference type="GO" id="GO:0016301">
    <property type="term" value="F:kinase activity"/>
    <property type="evidence" value="ECO:0007669"/>
    <property type="project" value="UniProtKB-KW"/>
</dbReference>
<dbReference type="EMBL" id="AZFQ01000034">
    <property type="protein sequence ID" value="KRL99021.1"/>
    <property type="molecule type" value="Genomic_DNA"/>
</dbReference>
<evidence type="ECO:0000313" key="10">
    <source>
        <dbReference type="Proteomes" id="UP000051166"/>
    </source>
</evidence>
<keyword evidence="5 9" id="KW-0808">Transferase</keyword>
<dbReference type="Gene3D" id="3.40.50.510">
    <property type="entry name" value="Phosphotransferase system, mannose-type IIA component"/>
    <property type="match status" value="1"/>
</dbReference>
<dbReference type="PROSITE" id="PS51096">
    <property type="entry name" value="PTS_EIIA_TYPE_4"/>
    <property type="match status" value="1"/>
</dbReference>
<evidence type="ECO:0000256" key="1">
    <source>
        <dbReference type="ARBA" id="ARBA00004496"/>
    </source>
</evidence>
<comment type="caution">
    <text evidence="9">The sequence shown here is derived from an EMBL/GenBank/DDBJ whole genome shotgun (WGS) entry which is preliminary data.</text>
</comment>
<dbReference type="SUPFAM" id="SSF53062">
    <property type="entry name" value="PTS system fructose IIA component-like"/>
    <property type="match status" value="1"/>
</dbReference>
<protein>
    <submittedName>
        <fullName evidence="9">Phosphotransferase system, mannose fructose-specific component IIA</fullName>
    </submittedName>
</protein>
<sequence length="147" mass="15788">MNKIEVIISGHGKFASGVQGALKLLTKIPKTWHFCDFKEGMSDSDLKTIFEDIIKNNSNSECLFFTDLVGGTPYKVAATIAYGKKKITVVAGCNLGSLLEAIYSNFSTANEFGEALVEISKKGTKKLSFNALYNTATSSKSNTSGGI</sequence>
<dbReference type="Proteomes" id="UP000051166">
    <property type="component" value="Unassembled WGS sequence"/>
</dbReference>
<evidence type="ECO:0000259" key="8">
    <source>
        <dbReference type="PROSITE" id="PS51096"/>
    </source>
</evidence>
<evidence type="ECO:0000256" key="3">
    <source>
        <dbReference type="ARBA" id="ARBA00022490"/>
    </source>
</evidence>
<evidence type="ECO:0000256" key="2">
    <source>
        <dbReference type="ARBA" id="ARBA00022448"/>
    </source>
</evidence>
<dbReference type="GO" id="GO:0005737">
    <property type="term" value="C:cytoplasm"/>
    <property type="evidence" value="ECO:0007669"/>
    <property type="project" value="UniProtKB-SubCell"/>
</dbReference>
<keyword evidence="6" id="KW-0598">Phosphotransferase system</keyword>
<dbReference type="STRING" id="1423801.FD50_GL000291"/>
<evidence type="ECO:0000313" key="9">
    <source>
        <dbReference type="EMBL" id="KRL99021.1"/>
    </source>
</evidence>
<keyword evidence="4" id="KW-0762">Sugar transport</keyword>